<dbReference type="GO" id="GO:0004750">
    <property type="term" value="F:D-ribulose-phosphate 3-epimerase activity"/>
    <property type="evidence" value="ECO:0007669"/>
    <property type="project" value="UniProtKB-EC"/>
</dbReference>
<dbReference type="GO" id="GO:0005975">
    <property type="term" value="P:carbohydrate metabolic process"/>
    <property type="evidence" value="ECO:0007669"/>
    <property type="project" value="InterPro"/>
</dbReference>
<dbReference type="Pfam" id="PF00834">
    <property type="entry name" value="Ribul_P_3_epim"/>
    <property type="match status" value="1"/>
</dbReference>
<accession>A0A7W0HP76</accession>
<evidence type="ECO:0000313" key="3">
    <source>
        <dbReference type="EMBL" id="MBA2890575.1"/>
    </source>
</evidence>
<dbReference type="RefSeq" id="WP_246377972.1">
    <property type="nucleotide sequence ID" value="NZ_BAABAM010000006.1"/>
</dbReference>
<evidence type="ECO:0000313" key="4">
    <source>
        <dbReference type="Proteomes" id="UP000530928"/>
    </source>
</evidence>
<dbReference type="EC" id="5.1.3.1" evidence="3"/>
<dbReference type="GO" id="GO:0046872">
    <property type="term" value="F:metal ion binding"/>
    <property type="evidence" value="ECO:0007669"/>
    <property type="project" value="UniProtKB-KW"/>
</dbReference>
<gene>
    <name evidence="3" type="ORF">HNR30_001916</name>
</gene>
<dbReference type="InterPro" id="IPR011060">
    <property type="entry name" value="RibuloseP-bd_barrel"/>
</dbReference>
<organism evidence="3 4">
    <name type="scientific">Nonomuraea soli</name>
    <dbReference type="NCBI Taxonomy" id="1032476"/>
    <lineage>
        <taxon>Bacteria</taxon>
        <taxon>Bacillati</taxon>
        <taxon>Actinomycetota</taxon>
        <taxon>Actinomycetes</taxon>
        <taxon>Streptosporangiales</taxon>
        <taxon>Streptosporangiaceae</taxon>
        <taxon>Nonomuraea</taxon>
    </lineage>
</organism>
<name>A0A7W0HP76_9ACTN</name>
<evidence type="ECO:0000256" key="1">
    <source>
        <dbReference type="ARBA" id="ARBA00022723"/>
    </source>
</evidence>
<dbReference type="Proteomes" id="UP000530928">
    <property type="component" value="Unassembled WGS sequence"/>
</dbReference>
<keyword evidence="2 3" id="KW-0413">Isomerase</keyword>
<proteinExistence type="predicted"/>
<dbReference type="EMBL" id="JACDUR010000002">
    <property type="protein sequence ID" value="MBA2890575.1"/>
    <property type="molecule type" value="Genomic_DNA"/>
</dbReference>
<keyword evidence="1" id="KW-0479">Metal-binding</keyword>
<comment type="caution">
    <text evidence="3">The sequence shown here is derived from an EMBL/GenBank/DDBJ whole genome shotgun (WGS) entry which is preliminary data.</text>
</comment>
<dbReference type="InterPro" id="IPR000056">
    <property type="entry name" value="Ribul_P_3_epim-like"/>
</dbReference>
<evidence type="ECO:0000256" key="2">
    <source>
        <dbReference type="ARBA" id="ARBA00023235"/>
    </source>
</evidence>
<dbReference type="PANTHER" id="PTHR11749">
    <property type="entry name" value="RIBULOSE-5-PHOSPHATE-3-EPIMERASE"/>
    <property type="match status" value="1"/>
</dbReference>
<keyword evidence="4" id="KW-1185">Reference proteome</keyword>
<reference evidence="3 4" key="1">
    <citation type="submission" date="2020-07" db="EMBL/GenBank/DDBJ databases">
        <title>Genomic Encyclopedia of Type Strains, Phase IV (KMG-IV): sequencing the most valuable type-strain genomes for metagenomic binning, comparative biology and taxonomic classification.</title>
        <authorList>
            <person name="Goeker M."/>
        </authorList>
    </citation>
    <scope>NUCLEOTIDE SEQUENCE [LARGE SCALE GENOMIC DNA]</scope>
    <source>
        <strain evidence="3 4">DSM 45533</strain>
    </source>
</reference>
<dbReference type="AlphaFoldDB" id="A0A7W0HP76"/>
<protein>
    <submittedName>
        <fullName evidence="3">Ribulose-phosphate 3-epimerase</fullName>
        <ecNumber evidence="3">5.1.3.1</ecNumber>
    </submittedName>
</protein>
<sequence>MKSYVSLWSADPLNVGRDIDRVAGHADGFHIDVTDGHLTPQLLFGPDFVAAVRTRTTLPIEAHLMVADADAWVEPFIEAGADVVTVHRRGTGDLAATLDRIGRAGAVPGVAVELDELVSGTAGAKRLLLMGTLIGIKGVDLDERVYGKIAEAVGHGGAEVFVDGGIREHTVPLMARAGADGVVPGSLVYGAADPGARLAWIRGLS</sequence>
<dbReference type="InterPro" id="IPR013785">
    <property type="entry name" value="Aldolase_TIM"/>
</dbReference>
<dbReference type="Gene3D" id="3.20.20.70">
    <property type="entry name" value="Aldolase class I"/>
    <property type="match status" value="1"/>
</dbReference>
<dbReference type="SUPFAM" id="SSF51366">
    <property type="entry name" value="Ribulose-phoshate binding barrel"/>
    <property type="match status" value="1"/>
</dbReference>